<dbReference type="KEGG" id="nwr:E3U44_16405"/>
<keyword evidence="3" id="KW-1185">Reference proteome</keyword>
<evidence type="ECO:0000313" key="3">
    <source>
        <dbReference type="Proteomes" id="UP000294325"/>
    </source>
</evidence>
<dbReference type="AlphaFoldDB" id="A0A4P7C2G4"/>
<dbReference type="Pfam" id="PF12760">
    <property type="entry name" value="Zn_ribbon_IS1595"/>
    <property type="match status" value="1"/>
</dbReference>
<reference evidence="2 3" key="1">
    <citation type="submission" date="2019-03" db="EMBL/GenBank/DDBJ databases">
        <title>The genome sequence of Nitrosococcus wardiae strain D1FHST reveals the archetypal metabolic capacity of ammonia-oxidizing Gammaproteobacteria.</title>
        <authorList>
            <person name="Wang L."/>
            <person name="Lim C.K."/>
            <person name="Hanson T.E."/>
            <person name="Dang H."/>
            <person name="Klotz M.G."/>
        </authorList>
    </citation>
    <scope>NUCLEOTIDE SEQUENCE [LARGE SCALE GENOMIC DNA]</scope>
    <source>
        <strain evidence="2 3">D1FHS</strain>
    </source>
</reference>
<dbReference type="EMBL" id="CP038033">
    <property type="protein sequence ID" value="QBQ55919.1"/>
    <property type="molecule type" value="Genomic_DNA"/>
</dbReference>
<feature type="domain" description="Transposase zinc-ribbon" evidence="1">
    <location>
        <begin position="2"/>
        <end position="27"/>
    </location>
</feature>
<proteinExistence type="predicted"/>
<evidence type="ECO:0000259" key="1">
    <source>
        <dbReference type="Pfam" id="PF12760"/>
    </source>
</evidence>
<sequence>MCVQFLSERRWSNGFICSRCGHGKAYVQAAGDLLAHGSPNVAQVASRHGAS</sequence>
<dbReference type="Proteomes" id="UP000294325">
    <property type="component" value="Chromosome"/>
</dbReference>
<name>A0A4P7C2G4_9GAMM</name>
<organism evidence="2 3">
    <name type="scientific">Nitrosococcus wardiae</name>
    <dbReference type="NCBI Taxonomy" id="1814290"/>
    <lineage>
        <taxon>Bacteria</taxon>
        <taxon>Pseudomonadati</taxon>
        <taxon>Pseudomonadota</taxon>
        <taxon>Gammaproteobacteria</taxon>
        <taxon>Chromatiales</taxon>
        <taxon>Chromatiaceae</taxon>
        <taxon>Nitrosococcus</taxon>
    </lineage>
</organism>
<protein>
    <recommendedName>
        <fullName evidence="1">Transposase zinc-ribbon domain-containing protein</fullName>
    </recommendedName>
</protein>
<gene>
    <name evidence="2" type="ORF">E3U44_16405</name>
</gene>
<dbReference type="InterPro" id="IPR024442">
    <property type="entry name" value="Transposase_Zn_ribbon"/>
</dbReference>
<accession>A0A4P7C2G4</accession>
<evidence type="ECO:0000313" key="2">
    <source>
        <dbReference type="EMBL" id="QBQ55919.1"/>
    </source>
</evidence>
<dbReference type="OrthoDB" id="9783459at2"/>